<feature type="domain" description="GDNF/GAS1" evidence="9">
    <location>
        <begin position="204"/>
        <end position="282"/>
    </location>
</feature>
<feature type="non-terminal residue" evidence="10">
    <location>
        <position position="1"/>
    </location>
</feature>
<feature type="domain" description="GDNF/GAS1" evidence="9">
    <location>
        <begin position="294"/>
        <end position="375"/>
    </location>
</feature>
<dbReference type="GO" id="GO:0007399">
    <property type="term" value="P:nervous system development"/>
    <property type="evidence" value="ECO:0007669"/>
    <property type="project" value="TreeGrafter"/>
</dbReference>
<dbReference type="AlphaFoldDB" id="A0AAW0XIA0"/>
<gene>
    <name evidence="10" type="ORF">OTU49_001022</name>
</gene>
<dbReference type="InterPro" id="IPR037193">
    <property type="entry name" value="GDNF_alpha"/>
</dbReference>
<protein>
    <recommendedName>
        <fullName evidence="9">GDNF/GAS1 domain-containing protein</fullName>
    </recommendedName>
</protein>
<evidence type="ECO:0000256" key="6">
    <source>
        <dbReference type="ARBA" id="ARBA00023170"/>
    </source>
</evidence>
<keyword evidence="6" id="KW-0675">Receptor</keyword>
<dbReference type="GO" id="GO:0009897">
    <property type="term" value="C:external side of plasma membrane"/>
    <property type="evidence" value="ECO:0007669"/>
    <property type="project" value="TreeGrafter"/>
</dbReference>
<evidence type="ECO:0000256" key="2">
    <source>
        <dbReference type="ARBA" id="ARBA00005961"/>
    </source>
</evidence>
<evidence type="ECO:0000313" key="10">
    <source>
        <dbReference type="EMBL" id="KAK8744146.1"/>
    </source>
</evidence>
<feature type="domain" description="GDNF/GAS1" evidence="9">
    <location>
        <begin position="10"/>
        <end position="89"/>
    </location>
</feature>
<evidence type="ECO:0000256" key="1">
    <source>
        <dbReference type="ARBA" id="ARBA00004236"/>
    </source>
</evidence>
<dbReference type="GO" id="GO:0038023">
    <property type="term" value="F:signaling receptor activity"/>
    <property type="evidence" value="ECO:0007669"/>
    <property type="project" value="InterPro"/>
</dbReference>
<keyword evidence="5" id="KW-0472">Membrane</keyword>
<keyword evidence="4" id="KW-0732">Signal</keyword>
<evidence type="ECO:0000313" key="11">
    <source>
        <dbReference type="Proteomes" id="UP001445076"/>
    </source>
</evidence>
<evidence type="ECO:0000256" key="4">
    <source>
        <dbReference type="ARBA" id="ARBA00022729"/>
    </source>
</evidence>
<dbReference type="InterPro" id="IPR016017">
    <property type="entry name" value="GDNF/GAS1"/>
</dbReference>
<dbReference type="Proteomes" id="UP001445076">
    <property type="component" value="Unassembled WGS sequence"/>
</dbReference>
<dbReference type="SUPFAM" id="SSF110035">
    <property type="entry name" value="GDNF receptor-like"/>
    <property type="match status" value="4"/>
</dbReference>
<accession>A0AAW0XIA0</accession>
<dbReference type="EMBL" id="JARKIK010000023">
    <property type="protein sequence ID" value="KAK8744146.1"/>
    <property type="molecule type" value="Genomic_DNA"/>
</dbReference>
<dbReference type="SMART" id="SM00907">
    <property type="entry name" value="GDNF"/>
    <property type="match status" value="4"/>
</dbReference>
<feature type="region of interest" description="Disordered" evidence="8">
    <location>
        <begin position="444"/>
        <end position="465"/>
    </location>
</feature>
<reference evidence="10 11" key="1">
    <citation type="journal article" date="2024" name="BMC Genomics">
        <title>Genome assembly of redclaw crayfish (Cherax quadricarinatus) provides insights into its immune adaptation and hypoxia tolerance.</title>
        <authorList>
            <person name="Liu Z."/>
            <person name="Zheng J."/>
            <person name="Li H."/>
            <person name="Fang K."/>
            <person name="Wang S."/>
            <person name="He J."/>
            <person name="Zhou D."/>
            <person name="Weng S."/>
            <person name="Chi M."/>
            <person name="Gu Z."/>
            <person name="He J."/>
            <person name="Li F."/>
            <person name="Wang M."/>
        </authorList>
    </citation>
    <scope>NUCLEOTIDE SEQUENCE [LARGE SCALE GENOMIC DNA]</scope>
    <source>
        <strain evidence="10">ZL_2023a</strain>
    </source>
</reference>
<dbReference type="InterPro" id="IPR057681">
    <property type="entry name" value="DUF7921"/>
</dbReference>
<dbReference type="Pfam" id="PF02351">
    <property type="entry name" value="GDNF"/>
    <property type="match status" value="3"/>
</dbReference>
<dbReference type="Pfam" id="PF25537">
    <property type="entry name" value="DUF7921"/>
    <property type="match status" value="1"/>
</dbReference>
<evidence type="ECO:0000256" key="7">
    <source>
        <dbReference type="ARBA" id="ARBA00023180"/>
    </source>
</evidence>
<proteinExistence type="inferred from homology"/>
<comment type="similarity">
    <text evidence="2">Belongs to the GDNFR family.</text>
</comment>
<dbReference type="Pfam" id="PF25868">
    <property type="entry name" value="Fn1_3"/>
    <property type="match status" value="1"/>
</dbReference>
<keyword evidence="11" id="KW-1185">Reference proteome</keyword>
<evidence type="ECO:0000259" key="9">
    <source>
        <dbReference type="SMART" id="SM00907"/>
    </source>
</evidence>
<dbReference type="InterPro" id="IPR003438">
    <property type="entry name" value="GDNF_rcpt"/>
</dbReference>
<dbReference type="InterPro" id="IPR059035">
    <property type="entry name" value="Fn1_3"/>
</dbReference>
<evidence type="ECO:0000256" key="8">
    <source>
        <dbReference type="SAM" id="MobiDB-lite"/>
    </source>
</evidence>
<keyword evidence="7" id="KW-0325">Glycoprotein</keyword>
<organism evidence="10 11">
    <name type="scientific">Cherax quadricarinatus</name>
    <name type="common">Australian red claw crayfish</name>
    <dbReference type="NCBI Taxonomy" id="27406"/>
    <lineage>
        <taxon>Eukaryota</taxon>
        <taxon>Metazoa</taxon>
        <taxon>Ecdysozoa</taxon>
        <taxon>Arthropoda</taxon>
        <taxon>Crustacea</taxon>
        <taxon>Multicrustacea</taxon>
        <taxon>Malacostraca</taxon>
        <taxon>Eumalacostraca</taxon>
        <taxon>Eucarida</taxon>
        <taxon>Decapoda</taxon>
        <taxon>Pleocyemata</taxon>
        <taxon>Astacidea</taxon>
        <taxon>Parastacoidea</taxon>
        <taxon>Parastacidae</taxon>
        <taxon>Cherax</taxon>
    </lineage>
</organism>
<sequence length="722" mass="80615">GEGAVGVRNCLLARQLCADDPSCRSVLEIIPRVCGPESVACSTVTVNKCLAALRTIQAFPYFQPTCLCREPHLDRECNVFREFIFDHPCIFVENKEESPPYAVHALPLCEYALNACEQLPGCIHLYEEFRDACRVKDDQCKVVDTNKCLSSWTKLKMSPMFGCICPMDRQKRKCERIFRRVHNNPCVGHATSPSGPVPVLHSTCQTALVGCTTEPTCRRLLDPVLAMCDNECNREACMSNLQTFYRNVESKWALEVAFCLCKKSSVTANECLTAQEKLHPSCARKTAGPIPMLCNRLAAACKEENGCRHRLEFYEQACAVDSDTRRCAGSTAECRRAVLGILGTQLRSLCTCAASDPRETYTCMDWQRILWFNPCVVESQTDYHREMLAALGPGEVITTTANIVYTPSVTTGVVFEPVQSGGNHRMWPEVVIHPPYTTTQYSPSYTDSYPRPPPPTTTTTIPTTTLPPKYCEKRHTNNDTIYIEEGWGKRFYKDEECSELCLCHAEQKLACSVLECVEARPCETGYAVYTHAAPAYQASRGECFCYSGSFICVRPPQDNYDVNYGVFLFIGYSKAEELLLRPYTKISLVDAAMNKLGDLVQESSLQLNGSECRLEVVTHVGENIILQATLEEYEDNRDNMTAVMFHKEKDACEDVVTDVGLKINNHAKEVREDMALSVLILAEVQVHVPPLPDAATMIQCPHLLLLLPLTALASLQRVLLAS</sequence>
<comment type="caution">
    <text evidence="10">The sequence shown here is derived from an EMBL/GenBank/DDBJ whole genome shotgun (WGS) entry which is preliminary data.</text>
</comment>
<comment type="subcellular location">
    <subcellularLocation>
        <location evidence="1">Cell membrane</location>
    </subcellularLocation>
</comment>
<dbReference type="PANTHER" id="PTHR10269:SF12">
    <property type="entry name" value="GLIAL CELL LINE-DERIVED NEUROTROPHIC FAMILY RECEPTOR-LIKE, ISOFORM E"/>
    <property type="match status" value="1"/>
</dbReference>
<name>A0AAW0XIA0_CHEQU</name>
<dbReference type="GO" id="GO:0007169">
    <property type="term" value="P:cell surface receptor protein tyrosine kinase signaling pathway"/>
    <property type="evidence" value="ECO:0007669"/>
    <property type="project" value="UniProtKB-ARBA"/>
</dbReference>
<evidence type="ECO:0000256" key="3">
    <source>
        <dbReference type="ARBA" id="ARBA00022475"/>
    </source>
</evidence>
<feature type="domain" description="GDNF/GAS1" evidence="9">
    <location>
        <begin position="109"/>
        <end position="186"/>
    </location>
</feature>
<evidence type="ECO:0000256" key="5">
    <source>
        <dbReference type="ARBA" id="ARBA00023136"/>
    </source>
</evidence>
<dbReference type="GO" id="GO:0043235">
    <property type="term" value="C:receptor complex"/>
    <property type="evidence" value="ECO:0007669"/>
    <property type="project" value="TreeGrafter"/>
</dbReference>
<dbReference type="PANTHER" id="PTHR10269">
    <property type="entry name" value="GDNF RECEPTOR ALPHA"/>
    <property type="match status" value="1"/>
</dbReference>
<keyword evidence="3" id="KW-1003">Cell membrane</keyword>